<proteinExistence type="predicted"/>
<dbReference type="Gene3D" id="1.10.1200.10">
    <property type="entry name" value="ACP-like"/>
    <property type="match status" value="1"/>
</dbReference>
<feature type="domain" description="Carrier" evidence="1">
    <location>
        <begin position="3"/>
        <end position="78"/>
    </location>
</feature>
<accession>A0A150TPJ0</accession>
<evidence type="ECO:0000313" key="3">
    <source>
        <dbReference type="Proteomes" id="UP000075502"/>
    </source>
</evidence>
<dbReference type="Proteomes" id="UP000075502">
    <property type="component" value="Unassembled WGS sequence"/>
</dbReference>
<organism evidence="2 3">
    <name type="scientific">Sorangium cellulosum</name>
    <name type="common">Polyangium cellulosum</name>
    <dbReference type="NCBI Taxonomy" id="56"/>
    <lineage>
        <taxon>Bacteria</taxon>
        <taxon>Pseudomonadati</taxon>
        <taxon>Myxococcota</taxon>
        <taxon>Polyangia</taxon>
        <taxon>Polyangiales</taxon>
        <taxon>Polyangiaceae</taxon>
        <taxon>Sorangium</taxon>
    </lineage>
</organism>
<dbReference type="Pfam" id="PF00550">
    <property type="entry name" value="PP-binding"/>
    <property type="match status" value="1"/>
</dbReference>
<dbReference type="PROSITE" id="PS50075">
    <property type="entry name" value="CARRIER"/>
    <property type="match status" value="1"/>
</dbReference>
<gene>
    <name evidence="2" type="ORF">BE21_03110</name>
</gene>
<reference evidence="2 3" key="1">
    <citation type="submission" date="2014-02" db="EMBL/GenBank/DDBJ databases">
        <title>The small core and large imbalanced accessory genome model reveals a collaborative survival strategy of Sorangium cellulosum strains in nature.</title>
        <authorList>
            <person name="Han K."/>
            <person name="Peng R."/>
            <person name="Blom J."/>
            <person name="Li Y.-Z."/>
        </authorList>
    </citation>
    <scope>NUCLEOTIDE SEQUENCE [LARGE SCALE GENOMIC DNA]</scope>
    <source>
        <strain evidence="2 3">So0007-03</strain>
    </source>
</reference>
<dbReference type="AlphaFoldDB" id="A0A150TPJ0"/>
<protein>
    <recommendedName>
        <fullName evidence="1">Carrier domain-containing protein</fullName>
    </recommendedName>
</protein>
<dbReference type="EMBL" id="JEME01001614">
    <property type="protein sequence ID" value="KYG06594.1"/>
    <property type="molecule type" value="Genomic_DNA"/>
</dbReference>
<evidence type="ECO:0000313" key="2">
    <source>
        <dbReference type="EMBL" id="KYG06594.1"/>
    </source>
</evidence>
<name>A0A150TPJ0_SORCE</name>
<evidence type="ECO:0000259" key="1">
    <source>
        <dbReference type="PROSITE" id="PS50075"/>
    </source>
</evidence>
<dbReference type="InterPro" id="IPR009081">
    <property type="entry name" value="PP-bd_ACP"/>
</dbReference>
<dbReference type="InterPro" id="IPR036736">
    <property type="entry name" value="ACP-like_sf"/>
</dbReference>
<comment type="caution">
    <text evidence="2">The sequence shown here is derived from an EMBL/GenBank/DDBJ whole genome shotgun (WGS) entry which is preliminary data.</text>
</comment>
<dbReference type="SUPFAM" id="SSF47336">
    <property type="entry name" value="ACP-like"/>
    <property type="match status" value="1"/>
</dbReference>
<sequence length="89" mass="9966">MSQDLEQLIRSLFARIQKIPAETVDMNADIFQVYGVDSLRAVKLLSTLEVELEIELPSEHTGKLRSLNDVLHCVQSAQAEEARRAASQT</sequence>